<evidence type="ECO:0000256" key="7">
    <source>
        <dbReference type="ARBA" id="ARBA00023157"/>
    </source>
</evidence>
<dbReference type="InterPro" id="IPR001316">
    <property type="entry name" value="Pept_S1A_streptogrisin"/>
</dbReference>
<dbReference type="PIRSF" id="PIRSF001134">
    <property type="entry name" value="Streptogrisin"/>
    <property type="match status" value="1"/>
</dbReference>
<protein>
    <recommendedName>
        <fullName evidence="10">Peptidase S1A alpha-lytic prodomain domain-containing protein</fullName>
    </recommendedName>
</protein>
<dbReference type="OrthoDB" id="8781117at2"/>
<evidence type="ECO:0000256" key="4">
    <source>
        <dbReference type="ARBA" id="ARBA00022801"/>
    </source>
</evidence>
<feature type="disulfide bond" evidence="9">
    <location>
        <begin position="130"/>
        <end position="150"/>
    </location>
</feature>
<dbReference type="CDD" id="cd21112">
    <property type="entry name" value="alphaLP-like"/>
    <property type="match status" value="1"/>
</dbReference>
<keyword evidence="7 9" id="KW-1015">Disulfide bond</keyword>
<dbReference type="SUPFAM" id="SSF50494">
    <property type="entry name" value="Trypsin-like serine proteases"/>
    <property type="match status" value="1"/>
</dbReference>
<keyword evidence="12" id="KW-1185">Reference proteome</keyword>
<sequence length="303" mass="29782">MRHLFSLLRTGAGRGGRAGALVVGLLASVGLLAPAAAGAEPRAAFSAAELAAAHDAVRAAGVPGTAWGLDPAAGTVRVTADATVTGSELDHVLRTAGPLAGALDIERVPGRFQPHLQGGDPVYAPGGQRCTAGFNVTSGSADFFVTAGHCTAGHPTWYADPGLTVPVGTTAGSSFPGNDYGVVRYTNPAVPRPGSVNCDGTSVDITGPADGTIGGRVQVAAPTGCRAGTILALNQSVNFGGNIVSGLGRVNVCTQPGDSGAPVFAGSRALGVVSGGIGDCAAGGVTFYQPIGEVLGAYGLTLL</sequence>
<dbReference type="PROSITE" id="PS00134">
    <property type="entry name" value="TRYPSIN_HIS"/>
    <property type="match status" value="1"/>
</dbReference>
<dbReference type="InterPro" id="IPR043504">
    <property type="entry name" value="Peptidase_S1_PA_chymotrypsin"/>
</dbReference>
<keyword evidence="3" id="KW-0732">Signal</keyword>
<dbReference type="InterPro" id="IPR009003">
    <property type="entry name" value="Peptidase_S1_PA"/>
</dbReference>
<dbReference type="KEGG" id="smao:CAG99_02015"/>
<name>A0A1W7D504_9ACTN</name>
<keyword evidence="2" id="KW-0645">Protease</keyword>
<comment type="similarity">
    <text evidence="1">Belongs to the peptidase S1 family.</text>
</comment>
<reference evidence="11 12" key="1">
    <citation type="submission" date="2017-05" db="EMBL/GenBank/DDBJ databases">
        <title>Complete genome sequence of Streptomyces sp. SCSIO 03032 revealed the diverse biosynthetic pathways for its bioactive secondary metabolites.</title>
        <authorList>
            <person name="Ma L."/>
            <person name="Zhu Y."/>
            <person name="Zhang W."/>
            <person name="Zhang G."/>
            <person name="Tian X."/>
            <person name="Zhang S."/>
            <person name="Zhang C."/>
        </authorList>
    </citation>
    <scope>NUCLEOTIDE SEQUENCE [LARGE SCALE GENOMIC DNA]</scope>
    <source>
        <strain evidence="11 12">SCSIO 03032</strain>
    </source>
</reference>
<keyword evidence="4" id="KW-0378">Hydrolase</keyword>
<proteinExistence type="inferred from homology"/>
<evidence type="ECO:0000313" key="11">
    <source>
        <dbReference type="EMBL" id="ARQ72106.1"/>
    </source>
</evidence>
<evidence type="ECO:0000313" key="12">
    <source>
        <dbReference type="Proteomes" id="UP000194218"/>
    </source>
</evidence>
<dbReference type="Proteomes" id="UP000194218">
    <property type="component" value="Chromosome"/>
</dbReference>
<evidence type="ECO:0000256" key="9">
    <source>
        <dbReference type="PIRSR" id="PIRSR001134-2"/>
    </source>
</evidence>
<dbReference type="GO" id="GO:0005576">
    <property type="term" value="C:extracellular region"/>
    <property type="evidence" value="ECO:0007669"/>
    <property type="project" value="InterPro"/>
</dbReference>
<evidence type="ECO:0000256" key="3">
    <source>
        <dbReference type="ARBA" id="ARBA00022729"/>
    </source>
</evidence>
<keyword evidence="6" id="KW-0865">Zymogen</keyword>
<feature type="active site" description="Charge relay system" evidence="8">
    <location>
        <position position="149"/>
    </location>
</feature>
<dbReference type="Gene3D" id="2.40.10.10">
    <property type="entry name" value="Trypsin-like serine proteases"/>
    <property type="match status" value="2"/>
</dbReference>
<dbReference type="InterPro" id="IPR018114">
    <property type="entry name" value="TRYPSIN_HIS"/>
</dbReference>
<accession>A0A1W7D504</accession>
<evidence type="ECO:0000256" key="6">
    <source>
        <dbReference type="ARBA" id="ARBA00023145"/>
    </source>
</evidence>
<organism evidence="11 12">
    <name type="scientific">Streptomyces marincola</name>
    <dbReference type="NCBI Taxonomy" id="2878388"/>
    <lineage>
        <taxon>Bacteria</taxon>
        <taxon>Bacillati</taxon>
        <taxon>Actinomycetota</taxon>
        <taxon>Actinomycetes</taxon>
        <taxon>Kitasatosporales</taxon>
        <taxon>Streptomycetaceae</taxon>
        <taxon>Streptomyces</taxon>
    </lineage>
</organism>
<gene>
    <name evidence="11" type="ORF">CAG99_02015</name>
</gene>
<evidence type="ECO:0000259" key="10">
    <source>
        <dbReference type="Pfam" id="PF02983"/>
    </source>
</evidence>
<evidence type="ECO:0000256" key="8">
    <source>
        <dbReference type="PIRSR" id="PIRSR001134-1"/>
    </source>
</evidence>
<dbReference type="EMBL" id="CP021121">
    <property type="protein sequence ID" value="ARQ72106.1"/>
    <property type="molecule type" value="Genomic_DNA"/>
</dbReference>
<dbReference type="AlphaFoldDB" id="A0A1W7D504"/>
<dbReference type="InterPro" id="IPR004236">
    <property type="entry name" value="Pept_S1_alpha_lytic"/>
</dbReference>
<dbReference type="Pfam" id="PF02983">
    <property type="entry name" value="Pro_Al_protease"/>
    <property type="match status" value="1"/>
</dbReference>
<feature type="domain" description="Peptidase S1A alpha-lytic prodomain" evidence="10">
    <location>
        <begin position="45"/>
        <end position="97"/>
    </location>
</feature>
<feature type="disulfide bond" evidence="9">
    <location>
        <begin position="253"/>
        <end position="280"/>
    </location>
</feature>
<feature type="active site" description="Charge relay system" evidence="8">
    <location>
        <position position="259"/>
    </location>
</feature>
<evidence type="ECO:0000256" key="5">
    <source>
        <dbReference type="ARBA" id="ARBA00022825"/>
    </source>
</evidence>
<dbReference type="PRINTS" id="PR00861">
    <property type="entry name" value="ALYTICPTASE"/>
</dbReference>
<keyword evidence="5" id="KW-0720">Serine protease</keyword>
<dbReference type="GO" id="GO:0004252">
    <property type="term" value="F:serine-type endopeptidase activity"/>
    <property type="evidence" value="ECO:0007669"/>
    <property type="project" value="InterPro"/>
</dbReference>
<evidence type="ECO:0000256" key="2">
    <source>
        <dbReference type="ARBA" id="ARBA00022670"/>
    </source>
</evidence>
<feature type="active site" description="Charge relay system" evidence="8">
    <location>
        <position position="179"/>
    </location>
</feature>
<dbReference type="GO" id="GO:0006508">
    <property type="term" value="P:proteolysis"/>
    <property type="evidence" value="ECO:0007669"/>
    <property type="project" value="UniProtKB-KW"/>
</dbReference>
<evidence type="ECO:0000256" key="1">
    <source>
        <dbReference type="ARBA" id="ARBA00007664"/>
    </source>
</evidence>